<gene>
    <name evidence="2" type="ORF">SAMN04488134_101251</name>
</gene>
<dbReference type="RefSeq" id="WP_091493856.1">
    <property type="nucleotide sequence ID" value="NZ_FODJ01000001.1"/>
</dbReference>
<protein>
    <submittedName>
        <fullName evidence="2">Carbohydrate ABC transporter substrate-binding protein, CUT1 family (TC 3.A.1.1.-)</fullName>
    </submittedName>
</protein>
<evidence type="ECO:0000313" key="3">
    <source>
        <dbReference type="Proteomes" id="UP000199300"/>
    </source>
</evidence>
<dbReference type="PROSITE" id="PS51257">
    <property type="entry name" value="PROKAR_LIPOPROTEIN"/>
    <property type="match status" value="1"/>
</dbReference>
<dbReference type="EMBL" id="FODJ01000001">
    <property type="protein sequence ID" value="SEN51014.1"/>
    <property type="molecule type" value="Genomic_DNA"/>
</dbReference>
<keyword evidence="3" id="KW-1185">Reference proteome</keyword>
<proteinExistence type="predicted"/>
<dbReference type="PANTHER" id="PTHR43649">
    <property type="entry name" value="ARABINOSE-BINDING PROTEIN-RELATED"/>
    <property type="match status" value="1"/>
</dbReference>
<sequence length="431" mass="47800">MKKYVLLILVSLFLLTACNGGDSENGNADNGGQAGETTIRVAWWGNQERHDMTLEAIELFNDIYPDINVQPEYTGWDGYWERLNTQAAGSNLPDVIAMDNSYLNEYNSNELLIDLAPLIDDGTINLSDVDDVYQEINHDGDRVLAVASGANALSLVYNTEMLEEYGYNLEPGYTYDDLYEMNLAIKEAIEEDGGEFFGYDFANAEYELFNNYARQNGMTLYNEAGDGLGFAEETLVEYFNWVHQMVADEAAPPHDIMMSYIEGGNSMLQEGTAVTQTAASNQLIGLSQGTQFELDLTILPALDGVHANYIRPSMSFAITNHSAEQEAAAKFIDFITNNLEANEILQAERGVPISQAVRDHLVEIVSEPVQKTFAFLEVVAEYTQDSDPLSPPGETEVRGAFIRIVESLKYGQVTPEEAASQFIQQAENVLN</sequence>
<evidence type="ECO:0000313" key="2">
    <source>
        <dbReference type="EMBL" id="SEN51014.1"/>
    </source>
</evidence>
<feature type="signal peptide" evidence="1">
    <location>
        <begin position="1"/>
        <end position="20"/>
    </location>
</feature>
<evidence type="ECO:0000256" key="1">
    <source>
        <dbReference type="SAM" id="SignalP"/>
    </source>
</evidence>
<feature type="chain" id="PRO_5038836097" evidence="1">
    <location>
        <begin position="21"/>
        <end position="431"/>
    </location>
</feature>
<keyword evidence="1" id="KW-0732">Signal</keyword>
<dbReference type="Gene3D" id="3.40.190.10">
    <property type="entry name" value="Periplasmic binding protein-like II"/>
    <property type="match status" value="2"/>
</dbReference>
<reference evidence="2 3" key="1">
    <citation type="submission" date="2016-10" db="EMBL/GenBank/DDBJ databases">
        <authorList>
            <person name="de Groot N.N."/>
        </authorList>
    </citation>
    <scope>NUCLEOTIDE SEQUENCE [LARGE SCALE GENOMIC DNA]</scope>
    <source>
        <strain evidence="2 3">CGMCC 1.10434</strain>
    </source>
</reference>
<dbReference type="InterPro" id="IPR006059">
    <property type="entry name" value="SBP"/>
</dbReference>
<dbReference type="PANTHER" id="PTHR43649:SF11">
    <property type="entry name" value="ABC TRANSPORTER SUBSTRATE-BINDING PROTEIN YESO-RELATED"/>
    <property type="match status" value="1"/>
</dbReference>
<dbReference type="OrthoDB" id="7918484at2"/>
<dbReference type="STRING" id="872970.SAMN04488134_101251"/>
<name>A0A1H8H4W5_9BACI</name>
<dbReference type="SUPFAM" id="SSF53850">
    <property type="entry name" value="Periplasmic binding protein-like II"/>
    <property type="match status" value="1"/>
</dbReference>
<dbReference type="Pfam" id="PF01547">
    <property type="entry name" value="SBP_bac_1"/>
    <property type="match status" value="1"/>
</dbReference>
<dbReference type="AlphaFoldDB" id="A0A1H8H4W5"/>
<dbReference type="InterPro" id="IPR050490">
    <property type="entry name" value="Bact_solute-bd_prot1"/>
</dbReference>
<accession>A0A1H8H4W5</accession>
<organism evidence="2 3">
    <name type="scientific">Amphibacillus marinus</name>
    <dbReference type="NCBI Taxonomy" id="872970"/>
    <lineage>
        <taxon>Bacteria</taxon>
        <taxon>Bacillati</taxon>
        <taxon>Bacillota</taxon>
        <taxon>Bacilli</taxon>
        <taxon>Bacillales</taxon>
        <taxon>Bacillaceae</taxon>
        <taxon>Amphibacillus</taxon>
    </lineage>
</organism>
<dbReference type="Proteomes" id="UP000199300">
    <property type="component" value="Unassembled WGS sequence"/>
</dbReference>